<sequence>MPIRFSILLKLLPMLALGGFSASAEVLSLADAVNEAVRSNPDAALAQSRIAEARATLAQAESAFLPRVSVEASYALTNNPVSVFGSVLNQQAYSPSLNFNDVPDTDNFNLRGTVAYPLYAGGSRTAARDGADAMLEAARHGQAAVHQQLAAEAAAAYLAVWRARSLVEAAEAAVRAYEEHLGVIGEREKEGTSLRTDLLDMQVRLAYAREDLARARNGHELARHALRNLLGRETGEVEIAGGTPGIPAPGEVSPQRAELRAAAATEKAAEAAIREIKAGKKPRVDLFGSVEENYGTRHDSGAANYTVGVRLKWDLWDGGEKQSRAAAAIARAEAARQRSRMLRLSIDLEIKQARLGLKEANERLAVSSQAVGQAEESVKLVTRRYAEGLALATQLIDAETALTVARVHRSEAEVDRLRAIVMLRKALGLPVL</sequence>
<keyword evidence="3" id="KW-0813">Transport</keyword>
<dbReference type="RefSeq" id="WP_353565289.1">
    <property type="nucleotide sequence ID" value="NZ_BAABRI010000002.1"/>
</dbReference>
<evidence type="ECO:0000256" key="8">
    <source>
        <dbReference type="SAM" id="SignalP"/>
    </source>
</evidence>
<evidence type="ECO:0000313" key="9">
    <source>
        <dbReference type="EMBL" id="GAA5481132.1"/>
    </source>
</evidence>
<keyword evidence="5" id="KW-0812">Transmembrane</keyword>
<name>A0ABP9UKE1_9BACT</name>
<comment type="similarity">
    <text evidence="2">Belongs to the outer membrane factor (OMF) (TC 1.B.17) family.</text>
</comment>
<protein>
    <submittedName>
        <fullName evidence="9">Outer membrane protein TolC</fullName>
    </submittedName>
</protein>
<feature type="chain" id="PRO_5045865074" evidence="8">
    <location>
        <begin position="25"/>
        <end position="432"/>
    </location>
</feature>
<comment type="caution">
    <text evidence="9">The sequence shown here is derived from an EMBL/GenBank/DDBJ whole genome shotgun (WGS) entry which is preliminary data.</text>
</comment>
<dbReference type="SUPFAM" id="SSF56954">
    <property type="entry name" value="Outer membrane efflux proteins (OEP)"/>
    <property type="match status" value="1"/>
</dbReference>
<evidence type="ECO:0000256" key="4">
    <source>
        <dbReference type="ARBA" id="ARBA00022452"/>
    </source>
</evidence>
<gene>
    <name evidence="9" type="primary">tolC</name>
    <name evidence="9" type="ORF">Hsar01_00339</name>
</gene>
<dbReference type="InterPro" id="IPR051906">
    <property type="entry name" value="TolC-like"/>
</dbReference>
<dbReference type="InterPro" id="IPR003423">
    <property type="entry name" value="OMP_efflux"/>
</dbReference>
<dbReference type="PANTHER" id="PTHR30026:SF21">
    <property type="entry name" value="SLR1270 PROTEIN"/>
    <property type="match status" value="1"/>
</dbReference>
<organism evidence="9 10">
    <name type="scientific">Haloferula sargassicola</name>
    <dbReference type="NCBI Taxonomy" id="490096"/>
    <lineage>
        <taxon>Bacteria</taxon>
        <taxon>Pseudomonadati</taxon>
        <taxon>Verrucomicrobiota</taxon>
        <taxon>Verrucomicrobiia</taxon>
        <taxon>Verrucomicrobiales</taxon>
        <taxon>Verrucomicrobiaceae</taxon>
        <taxon>Haloferula</taxon>
    </lineage>
</organism>
<keyword evidence="4" id="KW-1134">Transmembrane beta strand</keyword>
<accession>A0ABP9UKE1</accession>
<feature type="signal peptide" evidence="8">
    <location>
        <begin position="1"/>
        <end position="24"/>
    </location>
</feature>
<keyword evidence="6" id="KW-0472">Membrane</keyword>
<evidence type="ECO:0000313" key="10">
    <source>
        <dbReference type="Proteomes" id="UP001476282"/>
    </source>
</evidence>
<dbReference type="Gene3D" id="1.20.1600.10">
    <property type="entry name" value="Outer membrane efflux proteins (OEP)"/>
    <property type="match status" value="1"/>
</dbReference>
<keyword evidence="7" id="KW-0998">Cell outer membrane</keyword>
<comment type="subcellular location">
    <subcellularLocation>
        <location evidence="1">Cell outer membrane</location>
    </subcellularLocation>
</comment>
<proteinExistence type="inferred from homology"/>
<evidence type="ECO:0000256" key="6">
    <source>
        <dbReference type="ARBA" id="ARBA00023136"/>
    </source>
</evidence>
<evidence type="ECO:0000256" key="7">
    <source>
        <dbReference type="ARBA" id="ARBA00023237"/>
    </source>
</evidence>
<keyword evidence="8" id="KW-0732">Signal</keyword>
<evidence type="ECO:0000256" key="3">
    <source>
        <dbReference type="ARBA" id="ARBA00022448"/>
    </source>
</evidence>
<evidence type="ECO:0000256" key="1">
    <source>
        <dbReference type="ARBA" id="ARBA00004442"/>
    </source>
</evidence>
<evidence type="ECO:0000256" key="2">
    <source>
        <dbReference type="ARBA" id="ARBA00007613"/>
    </source>
</evidence>
<dbReference type="EMBL" id="BAABRI010000002">
    <property type="protein sequence ID" value="GAA5481132.1"/>
    <property type="molecule type" value="Genomic_DNA"/>
</dbReference>
<keyword evidence="10" id="KW-1185">Reference proteome</keyword>
<evidence type="ECO:0000256" key="5">
    <source>
        <dbReference type="ARBA" id="ARBA00022692"/>
    </source>
</evidence>
<dbReference type="Pfam" id="PF02321">
    <property type="entry name" value="OEP"/>
    <property type="match status" value="2"/>
</dbReference>
<reference evidence="9 10" key="1">
    <citation type="submission" date="2024-02" db="EMBL/GenBank/DDBJ databases">
        <title>Haloferula sargassicola NBRC 104335.</title>
        <authorList>
            <person name="Ichikawa N."/>
            <person name="Katano-Makiyama Y."/>
            <person name="Hidaka K."/>
        </authorList>
    </citation>
    <scope>NUCLEOTIDE SEQUENCE [LARGE SCALE GENOMIC DNA]</scope>
    <source>
        <strain evidence="9 10">NBRC 104335</strain>
    </source>
</reference>
<dbReference type="Proteomes" id="UP001476282">
    <property type="component" value="Unassembled WGS sequence"/>
</dbReference>
<dbReference type="PANTHER" id="PTHR30026">
    <property type="entry name" value="OUTER MEMBRANE PROTEIN TOLC"/>
    <property type="match status" value="1"/>
</dbReference>